<proteinExistence type="inferred from homology"/>
<comment type="similarity">
    <text evidence="1 3">Belongs to the short-chain dehydrogenases/reductases (SDR) family.</text>
</comment>
<evidence type="ECO:0000313" key="5">
    <source>
        <dbReference type="EMBL" id="TWT94760.1"/>
    </source>
</evidence>
<dbReference type="PRINTS" id="PR00080">
    <property type="entry name" value="SDRFAMILY"/>
</dbReference>
<dbReference type="GO" id="GO:0016020">
    <property type="term" value="C:membrane"/>
    <property type="evidence" value="ECO:0007669"/>
    <property type="project" value="TreeGrafter"/>
</dbReference>
<reference evidence="5 6" key="1">
    <citation type="submission" date="2019-02" db="EMBL/GenBank/DDBJ databases">
        <title>Deep-cultivation of Planctomycetes and their phenomic and genomic characterization uncovers novel biology.</title>
        <authorList>
            <person name="Wiegand S."/>
            <person name="Jogler M."/>
            <person name="Boedeker C."/>
            <person name="Pinto D."/>
            <person name="Vollmers J."/>
            <person name="Rivas-Marin E."/>
            <person name="Kohn T."/>
            <person name="Peeters S.H."/>
            <person name="Heuer A."/>
            <person name="Rast P."/>
            <person name="Oberbeckmann S."/>
            <person name="Bunk B."/>
            <person name="Jeske O."/>
            <person name="Meyerdierks A."/>
            <person name="Storesund J.E."/>
            <person name="Kallscheuer N."/>
            <person name="Luecker S."/>
            <person name="Lage O.M."/>
            <person name="Pohl T."/>
            <person name="Merkel B.J."/>
            <person name="Hornburger P."/>
            <person name="Mueller R.-W."/>
            <person name="Bruemmer F."/>
            <person name="Labrenz M."/>
            <person name="Spormann A.M."/>
            <person name="Op Den Camp H."/>
            <person name="Overmann J."/>
            <person name="Amann R."/>
            <person name="Jetten M.S.M."/>
            <person name="Mascher T."/>
            <person name="Medema M.H."/>
            <person name="Devos D.P."/>
            <person name="Kaster A.-K."/>
            <person name="Ovreas L."/>
            <person name="Rohde M."/>
            <person name="Galperin M.Y."/>
            <person name="Jogler C."/>
        </authorList>
    </citation>
    <scope>NUCLEOTIDE SEQUENCE [LARGE SCALE GENOMIC DNA]</scope>
    <source>
        <strain evidence="5 6">Pla108</strain>
    </source>
</reference>
<organism evidence="5 6">
    <name type="scientific">Botrimarina colliarenosi</name>
    <dbReference type="NCBI Taxonomy" id="2528001"/>
    <lineage>
        <taxon>Bacteria</taxon>
        <taxon>Pseudomonadati</taxon>
        <taxon>Planctomycetota</taxon>
        <taxon>Planctomycetia</taxon>
        <taxon>Pirellulales</taxon>
        <taxon>Lacipirellulaceae</taxon>
        <taxon>Botrimarina</taxon>
    </lineage>
</organism>
<dbReference type="RefSeq" id="WP_146446312.1">
    <property type="nucleotide sequence ID" value="NZ_SJPR01000006.1"/>
</dbReference>
<evidence type="ECO:0000256" key="2">
    <source>
        <dbReference type="ARBA" id="ARBA00023002"/>
    </source>
</evidence>
<dbReference type="CDD" id="cd05233">
    <property type="entry name" value="SDR_c"/>
    <property type="match status" value="1"/>
</dbReference>
<evidence type="ECO:0000256" key="3">
    <source>
        <dbReference type="RuleBase" id="RU000363"/>
    </source>
</evidence>
<dbReference type="AlphaFoldDB" id="A0A5C6A5T5"/>
<evidence type="ECO:0000313" key="6">
    <source>
        <dbReference type="Proteomes" id="UP000317421"/>
    </source>
</evidence>
<evidence type="ECO:0000256" key="1">
    <source>
        <dbReference type="ARBA" id="ARBA00006484"/>
    </source>
</evidence>
<protein>
    <submittedName>
        <fullName evidence="5">Putative ketoacyl reductase</fullName>
        <ecNumber evidence="5">1.3.1.-</ecNumber>
    </submittedName>
</protein>
<dbReference type="SUPFAM" id="SSF51735">
    <property type="entry name" value="NAD(P)-binding Rossmann-fold domains"/>
    <property type="match status" value="1"/>
</dbReference>
<keyword evidence="2 5" id="KW-0560">Oxidoreductase</keyword>
<dbReference type="PANTHER" id="PTHR44196:SF1">
    <property type="entry name" value="DEHYDROGENASE_REDUCTASE SDR FAMILY MEMBER 7B"/>
    <property type="match status" value="1"/>
</dbReference>
<dbReference type="OrthoDB" id="151996at2"/>
<dbReference type="PRINTS" id="PR00081">
    <property type="entry name" value="GDHRDH"/>
</dbReference>
<dbReference type="Gene3D" id="3.40.50.720">
    <property type="entry name" value="NAD(P)-binding Rossmann-like Domain"/>
    <property type="match status" value="1"/>
</dbReference>
<accession>A0A5C6A5T5</accession>
<dbReference type="EC" id="1.3.1.-" evidence="5"/>
<dbReference type="PROSITE" id="PS00061">
    <property type="entry name" value="ADH_SHORT"/>
    <property type="match status" value="1"/>
</dbReference>
<dbReference type="InterPro" id="IPR057326">
    <property type="entry name" value="KR_dom"/>
</dbReference>
<dbReference type="Proteomes" id="UP000317421">
    <property type="component" value="Unassembled WGS sequence"/>
</dbReference>
<dbReference type="InterPro" id="IPR002347">
    <property type="entry name" value="SDR_fam"/>
</dbReference>
<evidence type="ECO:0000259" key="4">
    <source>
        <dbReference type="SMART" id="SM00822"/>
    </source>
</evidence>
<sequence length="348" mass="37352">MNATTKTILAAAGLGAATVIAARALVRRSRRIDMAGRTAIVTGGSRGLGLVLARELVDEGVRVALLARTEADLQSAKADLESRGGVAEYFVCDVSNRQRVNDAVRQAETKLGPIDLLFNVAGIIEVGPLDAMTEEDFRKSMDINCWGILHTTLAVLPGMRERRFGRIVNIASIGGKRAVPHMLPYAASKFAAVGLSNGLRAELAKDGILVSTVCPSLMRTGSPRNATFKGQHRKEYAWFSIGDSLPIASMDARTAARQTIDACRYGDGEVLLRTPLNIGVPLQSLFPGLTRDALALANRLLPEMGGIGKDSAYGYESFSEWSPSVLTTLTEKAAERNNEMRPRPADAT</sequence>
<gene>
    <name evidence="5" type="primary">actIII</name>
    <name evidence="5" type="ORF">Pla108_36090</name>
</gene>
<dbReference type="GO" id="GO:0016491">
    <property type="term" value="F:oxidoreductase activity"/>
    <property type="evidence" value="ECO:0007669"/>
    <property type="project" value="UniProtKB-KW"/>
</dbReference>
<dbReference type="InterPro" id="IPR036291">
    <property type="entry name" value="NAD(P)-bd_dom_sf"/>
</dbReference>
<feature type="domain" description="Ketoreductase" evidence="4">
    <location>
        <begin position="37"/>
        <end position="176"/>
    </location>
</feature>
<dbReference type="EMBL" id="SJPR01000006">
    <property type="protein sequence ID" value="TWT94760.1"/>
    <property type="molecule type" value="Genomic_DNA"/>
</dbReference>
<dbReference type="SMART" id="SM00822">
    <property type="entry name" value="PKS_KR"/>
    <property type="match status" value="1"/>
</dbReference>
<dbReference type="PANTHER" id="PTHR44196">
    <property type="entry name" value="DEHYDROGENASE/REDUCTASE SDR FAMILY MEMBER 7B"/>
    <property type="match status" value="1"/>
</dbReference>
<dbReference type="InterPro" id="IPR020904">
    <property type="entry name" value="Sc_DH/Rdtase_CS"/>
</dbReference>
<comment type="caution">
    <text evidence="5">The sequence shown here is derived from an EMBL/GenBank/DDBJ whole genome shotgun (WGS) entry which is preliminary data.</text>
</comment>
<keyword evidence="6" id="KW-1185">Reference proteome</keyword>
<name>A0A5C6A5T5_9BACT</name>
<dbReference type="Pfam" id="PF00106">
    <property type="entry name" value="adh_short"/>
    <property type="match status" value="1"/>
</dbReference>